<reference evidence="1 2" key="1">
    <citation type="submission" date="2016-03" db="EMBL/GenBank/DDBJ databases">
        <title>Whole genome sequencing of Grifola frondosa 9006-11.</title>
        <authorList>
            <person name="Min B."/>
            <person name="Park H."/>
            <person name="Kim J.-G."/>
            <person name="Cho H."/>
            <person name="Oh Y.-L."/>
            <person name="Kong W.-S."/>
            <person name="Choi I.-G."/>
        </authorList>
    </citation>
    <scope>NUCLEOTIDE SEQUENCE [LARGE SCALE GENOMIC DNA]</scope>
    <source>
        <strain evidence="1 2">9006-11</strain>
    </source>
</reference>
<gene>
    <name evidence="1" type="ORF">A0H81_10552</name>
</gene>
<dbReference type="AlphaFoldDB" id="A0A1C7LXW9"/>
<sequence length="152" mass="16958">MIAPNNHTKSQPLRLIRRLDGHVNKARSKMLRTLEELFRRLEKSLVESVGRVAHIPVPSSTSRSIINANTEIFHDFSCECCIPRIIAILAPVLSSRRRATPQRCKSYDASIVKHNLPSSSAFHFPSGISAETESPCELNARGETRKANVDIS</sequence>
<protein>
    <submittedName>
        <fullName evidence="1">Uncharacterized protein</fullName>
    </submittedName>
</protein>
<dbReference type="Proteomes" id="UP000092993">
    <property type="component" value="Unassembled WGS sequence"/>
</dbReference>
<accession>A0A1C7LXW9</accession>
<evidence type="ECO:0000313" key="1">
    <source>
        <dbReference type="EMBL" id="OBZ69560.1"/>
    </source>
</evidence>
<evidence type="ECO:0000313" key="2">
    <source>
        <dbReference type="Proteomes" id="UP000092993"/>
    </source>
</evidence>
<proteinExistence type="predicted"/>
<name>A0A1C7LXW9_GRIFR</name>
<dbReference type="EMBL" id="LUGG01000015">
    <property type="protein sequence ID" value="OBZ69560.1"/>
    <property type="molecule type" value="Genomic_DNA"/>
</dbReference>
<comment type="caution">
    <text evidence="1">The sequence shown here is derived from an EMBL/GenBank/DDBJ whole genome shotgun (WGS) entry which is preliminary data.</text>
</comment>
<keyword evidence="2" id="KW-1185">Reference proteome</keyword>
<organism evidence="1 2">
    <name type="scientific">Grifola frondosa</name>
    <name type="common">Maitake</name>
    <name type="synonym">Polyporus frondosus</name>
    <dbReference type="NCBI Taxonomy" id="5627"/>
    <lineage>
        <taxon>Eukaryota</taxon>
        <taxon>Fungi</taxon>
        <taxon>Dikarya</taxon>
        <taxon>Basidiomycota</taxon>
        <taxon>Agaricomycotina</taxon>
        <taxon>Agaricomycetes</taxon>
        <taxon>Polyporales</taxon>
        <taxon>Grifolaceae</taxon>
        <taxon>Grifola</taxon>
    </lineage>
</organism>